<reference evidence="1" key="1">
    <citation type="submission" date="2010-12" db="EMBL/GenBank/DDBJ databases">
        <title>Complete sequence of Rhodopseudomonas palustris DX-1.</title>
        <authorList>
            <consortium name="US DOE Joint Genome Institute"/>
            <person name="Lucas S."/>
            <person name="Copeland A."/>
            <person name="Lapidus A."/>
            <person name="Cheng J.-F."/>
            <person name="Goodwin L."/>
            <person name="Pitluck S."/>
            <person name="Misra M."/>
            <person name="Chertkov O."/>
            <person name="Detter J.C."/>
            <person name="Han C."/>
            <person name="Tapia R."/>
            <person name="Land M."/>
            <person name="Hauser L."/>
            <person name="Kyrpides N."/>
            <person name="Ivanova N."/>
            <person name="Ovchinnikova G."/>
            <person name="Logan B."/>
            <person name="Oda Y."/>
            <person name="Harwood C."/>
            <person name="Woyke T."/>
        </authorList>
    </citation>
    <scope>NUCLEOTIDE SEQUENCE [LARGE SCALE GENOMIC DNA]</scope>
    <source>
        <strain evidence="1">DX-1</strain>
    </source>
</reference>
<dbReference type="OrthoDB" id="8451539at2"/>
<sequence length="78" mass="8771">MRALKHYAYRVLVALDHLLNAVLGGYPDETVSYRSATARDEGKRWGCVLCKVLDAIDRDHCTKALVNTKLGMLIRGMH</sequence>
<dbReference type="STRING" id="652103.Rpdx1_2964"/>
<name>E6VL50_RHOPX</name>
<gene>
    <name evidence="1" type="ordered locus">Rpdx1_2964</name>
</gene>
<organism evidence="1 2">
    <name type="scientific">Rhodopseudomonas palustris (strain DX-1)</name>
    <dbReference type="NCBI Taxonomy" id="652103"/>
    <lineage>
        <taxon>Bacteria</taxon>
        <taxon>Pseudomonadati</taxon>
        <taxon>Pseudomonadota</taxon>
        <taxon>Alphaproteobacteria</taxon>
        <taxon>Hyphomicrobiales</taxon>
        <taxon>Nitrobacteraceae</taxon>
        <taxon>Rhodopseudomonas</taxon>
    </lineage>
</organism>
<protein>
    <submittedName>
        <fullName evidence="1">Uncharacterized protein</fullName>
    </submittedName>
</protein>
<dbReference type="EMBL" id="CP002418">
    <property type="protein sequence ID" value="ADU44545.1"/>
    <property type="molecule type" value="Genomic_DNA"/>
</dbReference>
<dbReference type="AlphaFoldDB" id="E6VL50"/>
<dbReference type="BioCyc" id="RPAL652103:RPDX1_RS14620-MONOMER"/>
<dbReference type="KEGG" id="rpx:Rpdx1_2964"/>
<accession>E6VL50</accession>
<dbReference type="Proteomes" id="UP000001402">
    <property type="component" value="Chromosome"/>
</dbReference>
<proteinExistence type="predicted"/>
<dbReference type="HOGENOM" id="CLU_196572_0_0_5"/>
<evidence type="ECO:0000313" key="2">
    <source>
        <dbReference type="Proteomes" id="UP000001402"/>
    </source>
</evidence>
<evidence type="ECO:0000313" key="1">
    <source>
        <dbReference type="EMBL" id="ADU44545.1"/>
    </source>
</evidence>